<dbReference type="InterPro" id="IPR015424">
    <property type="entry name" value="PyrdxlP-dep_Trfase"/>
</dbReference>
<dbReference type="GO" id="GO:0030170">
    <property type="term" value="F:pyridoxal phosphate binding"/>
    <property type="evidence" value="ECO:0007669"/>
    <property type="project" value="InterPro"/>
</dbReference>
<sequence length="96" mass="10894">MVDISIYEKSREKFLFMIKGLGFEAVKPQGALYIFPKSPDPDDVAFMKRAQEENILLVPGTGFGNPGHFRISLCCTPEIIENSRPGFEHLAEHYDF</sequence>
<gene>
    <name evidence="2" type="ORF">METZ01_LOCUS49074</name>
</gene>
<reference evidence="2" key="1">
    <citation type="submission" date="2018-05" db="EMBL/GenBank/DDBJ databases">
        <authorList>
            <person name="Lanie J.A."/>
            <person name="Ng W.-L."/>
            <person name="Kazmierczak K.M."/>
            <person name="Andrzejewski T.M."/>
            <person name="Davidsen T.M."/>
            <person name="Wayne K.J."/>
            <person name="Tettelin H."/>
            <person name="Glass J.I."/>
            <person name="Rusch D."/>
            <person name="Podicherti R."/>
            <person name="Tsui H.-C.T."/>
            <person name="Winkler M.E."/>
        </authorList>
    </citation>
    <scope>NUCLEOTIDE SEQUENCE</scope>
</reference>
<dbReference type="Pfam" id="PF00155">
    <property type="entry name" value="Aminotran_1_2"/>
    <property type="match status" value="1"/>
</dbReference>
<evidence type="ECO:0000259" key="1">
    <source>
        <dbReference type="Pfam" id="PF00155"/>
    </source>
</evidence>
<dbReference type="Gene3D" id="3.90.1150.10">
    <property type="entry name" value="Aspartate Aminotransferase, domain 1"/>
    <property type="match status" value="1"/>
</dbReference>
<dbReference type="AlphaFoldDB" id="A0A381RWJ5"/>
<dbReference type="InterPro" id="IPR004839">
    <property type="entry name" value="Aminotransferase_I/II_large"/>
</dbReference>
<dbReference type="EMBL" id="UINC01002395">
    <property type="protein sequence ID" value="SUZ96220.1"/>
    <property type="molecule type" value="Genomic_DNA"/>
</dbReference>
<dbReference type="PANTHER" id="PTHR42691:SF1">
    <property type="entry name" value="ASPARTATE AMINOTRANSFERASE YHDR-RELATED"/>
    <property type="match status" value="1"/>
</dbReference>
<dbReference type="PANTHER" id="PTHR42691">
    <property type="entry name" value="ASPARTATE AMINOTRANSFERASE YHDR-RELATED"/>
    <property type="match status" value="1"/>
</dbReference>
<dbReference type="SUPFAM" id="SSF53383">
    <property type="entry name" value="PLP-dependent transferases"/>
    <property type="match status" value="1"/>
</dbReference>
<feature type="domain" description="Aminotransferase class I/classII large" evidence="1">
    <location>
        <begin position="7"/>
        <end position="81"/>
    </location>
</feature>
<proteinExistence type="predicted"/>
<name>A0A381RWJ5_9ZZZZ</name>
<evidence type="ECO:0000313" key="2">
    <source>
        <dbReference type="EMBL" id="SUZ96220.1"/>
    </source>
</evidence>
<organism evidence="2">
    <name type="scientific">marine metagenome</name>
    <dbReference type="NCBI Taxonomy" id="408172"/>
    <lineage>
        <taxon>unclassified sequences</taxon>
        <taxon>metagenomes</taxon>
        <taxon>ecological metagenomes</taxon>
    </lineage>
</organism>
<dbReference type="InterPro" id="IPR015422">
    <property type="entry name" value="PyrdxlP-dep_Trfase_small"/>
</dbReference>
<protein>
    <recommendedName>
        <fullName evidence="1">Aminotransferase class I/classII large domain-containing protein</fullName>
    </recommendedName>
</protein>
<accession>A0A381RWJ5</accession>